<dbReference type="InterPro" id="IPR001254">
    <property type="entry name" value="Trypsin_dom"/>
</dbReference>
<evidence type="ECO:0000259" key="15">
    <source>
        <dbReference type="PROSITE" id="PS50038"/>
    </source>
</evidence>
<feature type="disulfide bond" evidence="14">
    <location>
        <begin position="2527"/>
        <end position="2537"/>
    </location>
</feature>
<dbReference type="SMART" id="SM00137">
    <property type="entry name" value="MAM"/>
    <property type="match status" value="9"/>
</dbReference>
<evidence type="ECO:0000256" key="3">
    <source>
        <dbReference type="ARBA" id="ARBA00022525"/>
    </source>
</evidence>
<dbReference type="Pfam" id="PF00530">
    <property type="entry name" value="SRCR"/>
    <property type="match status" value="4"/>
</dbReference>
<feature type="disulfide bond" evidence="13">
    <location>
        <begin position="3869"/>
        <end position="3884"/>
    </location>
</feature>
<sequence length="4273" mass="478848">MDCRKKNGQAGEDVQYADGVHQYDSLGCLSFSSLQQTLICDNTFKKNKNETSLLKRKRQGHRLLLILVIFTNIAKGYATSDELSSSTSTVQLTTKTSTVNTITENVNTKGATTNWQWTSMPTKSATTSTPAAFTTGKMNATTQSSISNITRTANATTPLAQLCSTTDLEVRLSEGSYGRLEIKRKHCPSDIWGTVCDDMWDILDATVVCRQLGFNDTTPVYAYRGAFFGEGVGYIWANRFDCRGTETDISQCSFQAWGNIHCSHSQDAGLSCGQEFTTMTTLPPSKTTIRPIPTTPPYYSSQIRLVNGSNCLEGRVEVYYNGEWGTVCDDYWDSYDAVVVCRMLGYSTDGATAVCCAGFYSNNNLDIILDDVSCSGYESSIYSCSHSPWYSHNCAHSEDAGVRCGGTIEQCIQAMPSVNCTFDTSTCSYTTLALSGTAVWSFGYIYSYLSNPLSGVAYYTNKDGFETDKAYLKSPEFSINKNNSYSFEFYYWINASVVNALSAYVSVDDITRSVWEMPSRHQEEEETWMYQCVNVGDLQISSVVSVSFLATRGNQRTRLIAIDNVAFGSKTCTYGLQAGICDFEQPSIAAYSINCTNCKTNTPLFRWHWAKGATPSNGTGPTVDNTFGNVTGRYMYAEATYGLEGDATALIFPEVNTGMKYQSLQFFYHMYGRDIGTLRVALESNNRESIIWQKSGGQDDIWKRDCVQLPADSKVRIKFVAIKGAGPLGDIAVDDIHLLTTQCPHVISCGKAFKECGYSRTSTSSNFTWGWNGETSVSSSQIECNFENGNCNFTYSYWELVNAPWTSYWGLTFVDPTYYNSGHFVVIQVTYYGSGYLYTFQFPVDTTDCELSFLYRYYTLNYVYVQLYQYSNNGSQFFLSQDYYSYNSYYNSSNIWNMKTVTLIPMKEMAFISFYVFGYQFVFAVDEVRLSNCDVSTTTAEGEIAELLSPAFSYLGGKHFLTFYHTIRSNDVIQVLLRGKSGNSTEIEENLVTLNSFVDDEDLVCINFPDVVGTLNVVFQARKGDNEIKQNGSSASISSVDLLEGRCPDTLDVHNCTFESDHVLCGMKISTLGTSICEAVAYRWTRHSGSTLTNGTGPSSDHTTEIYADNEVKAAGYYMYADASFGNQGDTTTLELKEFTVGNFCSLQFFYHMRGSSDSILTVTETISRQTTLFRSRNVDVWIQGCIMLKTDCNTSYNVTRIIQFKAQKGETPYGDIAIDDISLSREWCPEQNISCDFEDSMCGYVGEPGWVWSRSSGDSYMRTEELSSKLVFPPIRGPSCISLFYSAMNLNQIFNPTNLSLYIGGHDYPLQVDGLRRMINVLVTSEMSYLEMYIASETNISIFFLLHNVSYSSTCPPLECQVGDFICQNYCIYDSQVCDGRVNHCWNGEDENETTCPIQVSCDFNQRYMCGYSFFMVQPVVENETDTFNTYISFRSTNRLAYAESTSRRYSRRSCLRYRYYQEGVGWHRVAANVSSVLSDIVLFSDYLKEKQWTKVQVNLPTGEYRIVFEFNTDSPSSEARIDDVDILDGPCENNSISCNNETEFECSISLWNEDIIGICLSRDLRCDRKVDCLGGTDELDCRFNVTCDFEDGSCGYYKLIQSYMYGWRRQKSPYEMGPTRLYDQTFGSTGSFMVVGSIGSYSSVYDELLSPDFTSYSYVCRLHYSIAYYVDSYMYVYINLYNKSGDVEQYDRIYGGQTTQVTWQERSLRIPLGQYHIGFKASGYGFVLALDDVYLSECTAKSFCQVESEFKCQISTDNGIISVCLPISTKCDQYVDCLDGADEENCSSNVTCDFDHGLCGYNSSRKINLNMLRVETAPYKMGNISLYDRTFGLTGSFIVFGITDASQRSSVEFLSPGFNSYNYMCQLNYSVAFMVDNYMSMDVILYNKDGLVTEIDNMNHYYTSQTTWQDRSVRIPIGQYYIGFNVYGSQFELALDAVHISNCDRQPSCDLNTEFVCYVAIEGGVVSICLHKTSLCDHYSNCINGTDERNCSFNATCDFEDGFCGYYNKYRYGHIVWRLVDAPYTMGHNIIIDQKFGSNGSFLVATGTNEYTWSDIVLISANFSSLNTNCRMNYSVNFNVDYYNGMYVYLYDKNGFVKQLDYTYPSSEYNASWIERSMEIPVGHFYVEFTVNGWNSEIALDNIYLSNCAAKATCTNGTEYRCQVSTETGDVSVCLLKESICDHYIDCKNGEDESYCSHFMYTGSSGYENAELVAPYFTVTSTDCELHYSHAYYMNYFFTFSVNLYNKNGYVAQIDYMYGSNNGNTVVWNNRSINIQYIGQFYLKFYISGSSFHFLLDNVYLSNCNDESFPTEPISLTPTASSGACVPNPVQMCAERGFEYVTRTNIRGITNVTDAFNMLKQYAYYAYYLNGMPCTEPGLTLYCGWYSTACENGESRPICRESCEYIALGCGDWAATYLGHKNFTEVLGYYCTFLPYQSKQPNCLNINTSEHKKAIEDVRLIGGTEEYNGRVEVKWNGAWGTICGNINYEAAVLLCEFMGFSSPAQLMYGAIYGNGPAHVISNIYCGMDEEDINNCTIEYYNSCYWYWESLGLQCSGMNLSASAKEGTTSLLRSPVLRLEYSGSISFKYRINQAASGAFGLNITYDDGEENLFSIKADYDGTFSECVELTVYGDRKQQLVFYATRGQPLGTNFTITLLDVMLQQTVCHKEMCTFESLSSCRFSYGCSGHNAYRFKLTAGTVFSPFTGPDADHTYRNNTGHYMLADASYGAKGDSASFSVYNYFEKTENQFLRFFYYLNGPNIDSLEVFLKMEESKEINISQTLSGNHGPSWQLSCTALHISRAGKYELVFKATRGNGTQGDIAIDDITFTTTPCPHPVSCDFELPDQCGYIIKSSDYYWEPRRSYVLNVLRHLDGYHMEAASDSSVEGDRAVIQSPTFDLTRSTKCVFFQFYLAGNDVGSLSVTVSYDNGTEIEQVFYISGNQGNEWFLANVPLNHTGYDNVSVIFTAIQGQNRNSVVAIDDIIISDNDCISGIQHDTCDFDNPFTEAYESDCSYDSQYQWSRHVGPTLTKGTGPQSDANGDPGGAYLIADSSFGADNHYSIVSFPAIITSSTTKLTFYYYMYGRDDQIADLSVIFTTESAITVLENVCCNNGDMWKFKCIALPSSSRGVIQFKAKRKNGVFGDVALDKIGLLDGDCPSISVACDFERTDLICGYQGTWARVTNGSNYFMTSNGNGTLRSPSSSLNGSACISFIYKVQPHSLMAGLILTLYYETAESTNLETKLLFSAFGNQGTVWKKGQIQVNEEGALSFYIQFESSGAGIFSIDNISVNKGVCSPLECTVDEFNCLEKCIPSVRECDKKVDCALGEDEAKRCHPDIICNFETSYHCGYRNLSSTDQWNWVDSGSYPLNGDGILGHYLLALPSYYTAMSLQSPVVKITENKCLRFDYFSTGILSVSLNQNLQTDWLDNSTYSYWRSGQVNVYPGDISVLFVALGSSLYDQRSVIAIDNITLLNGTCSEYKPECPDTMIPCNDNYKCVGKEQLCDLIWDCLDGSDESRKYCNVSIQCNFETKSRCGYAIVSPGDTPWNHTKGSLFKIPQFDKTYGNQEGHFMVVSNRRDPVEYFNEYSNSFRMVNNNASLISPTEEIESEACVEFYYYLNGSAVRPNPLSAQLLVYVNSGHQKTLLWYDHANRTISGWLKGWVPVPKGTVSVEFEAKTSITSAIWPGVVALDDVSIKNETCSHSLHCGLDTFRCTRSRVCIPAYLQCDGGNDCTDGSDEDSCSDKPDYEVMLVDGDMSYGSVAIFYQGRWTPVCNEYNGDLIASLTCKQLGYYGPYRSGMAYSWHKPVTQTMHVTCQYSDTSLSQCVMYVTYSTCRTYHAVLCSNTECFSGERICPRSTKCVPVQYFCDGIPDCPNAEDEKNCARCNSSEFECANHQCILVSQRCDGVSQCRDASDEYRCVIIADGNMSVSIFHAGSNYLPVCSSNMTSVLASTLCKLSGRGIASIYNSAQKPVIGLALSADSNVSGTLLPGYQTSINTCYPMEIQCQFIECGTSSLTDEVILPKILFGREATLGLFPWQIALFLYGSFRCGGSIIHPNWVVTAAHCISYYSYDYSIRLGTVSLTDTSEGQEKLVSRTYSHPQYDDYYLSYDIGLLYFSTPIVMDDYVRPVCLSSPSFYKDLLNLGSNAECYISGWGRTEQYAVGEGRTDKLMMTKVNLITSDECKENFPFRIQDTVVCVNNENIGEPACFGDSGGPLVCRNTYGRLELVGITSFGSSGTCTKDVPNGYQLVHPYLNWINSITGLNFTDFDF</sequence>
<evidence type="ECO:0000256" key="4">
    <source>
        <dbReference type="ARBA" id="ARBA00022670"/>
    </source>
</evidence>
<keyword evidence="9" id="KW-0812">Transmembrane</keyword>
<dbReference type="PROSITE" id="PS01209">
    <property type="entry name" value="LDLRA_1"/>
    <property type="match status" value="6"/>
</dbReference>
<dbReference type="Gene3D" id="3.10.250.10">
    <property type="entry name" value="SRCR-like domain"/>
    <property type="match status" value="4"/>
</dbReference>
<keyword evidence="3" id="KW-0964">Secreted</keyword>
<feature type="domain" description="SRCR" evidence="18">
    <location>
        <begin position="3751"/>
        <end position="3845"/>
    </location>
</feature>
<evidence type="ECO:0000256" key="2">
    <source>
        <dbReference type="ARBA" id="ARBA00004613"/>
    </source>
</evidence>
<dbReference type="SUPFAM" id="SSF49899">
    <property type="entry name" value="Concanavalin A-like lectins/glucanases"/>
    <property type="match status" value="14"/>
</dbReference>
<feature type="disulfide bond" evidence="13">
    <location>
        <begin position="2183"/>
        <end position="2198"/>
    </location>
</feature>
<feature type="domain" description="MAM" evidence="16">
    <location>
        <begin position="2998"/>
        <end position="3160"/>
    </location>
</feature>
<dbReference type="SMART" id="SM00192">
    <property type="entry name" value="LDLa"/>
    <property type="match status" value="10"/>
</dbReference>
<feature type="disulfide bond" evidence="13">
    <location>
        <begin position="1368"/>
        <end position="1386"/>
    </location>
</feature>
<dbReference type="InterPro" id="IPR043504">
    <property type="entry name" value="Peptidase_S1_PA_chymotrypsin"/>
</dbReference>
<dbReference type="CDD" id="cd06263">
    <property type="entry name" value="MAM"/>
    <property type="match status" value="4"/>
</dbReference>
<gene>
    <name evidence="19" type="ORF">ACJMK2_004190</name>
</gene>
<feature type="domain" description="FZ" evidence="15">
    <location>
        <begin position="2322"/>
        <end position="2448"/>
    </location>
</feature>
<dbReference type="PRINTS" id="PR00261">
    <property type="entry name" value="LDLRECEPTOR"/>
</dbReference>
<comment type="caution">
    <text evidence="19">The sequence shown here is derived from an EMBL/GenBank/DDBJ whole genome shotgun (WGS) entry which is preliminary data.</text>
</comment>
<feature type="domain" description="Peptidase S1" evidence="17">
    <location>
        <begin position="4027"/>
        <end position="4265"/>
    </location>
</feature>
<dbReference type="FunFam" id="2.40.10.10:FF:000146">
    <property type="entry name" value="Serine protease 53"/>
    <property type="match status" value="1"/>
</dbReference>
<evidence type="ECO:0000259" key="16">
    <source>
        <dbReference type="PROSITE" id="PS50060"/>
    </source>
</evidence>
<keyword evidence="8" id="KW-0720">Serine protease</keyword>
<feature type="domain" description="MAM" evidence="16">
    <location>
        <begin position="2839"/>
        <end position="2993"/>
    </location>
</feature>
<keyword evidence="9" id="KW-0735">Signal-anchor</keyword>
<feature type="disulfide bond" evidence="13">
    <location>
        <begin position="1568"/>
        <end position="1583"/>
    </location>
</feature>
<dbReference type="PROSITE" id="PS50060">
    <property type="entry name" value="MAM_2"/>
    <property type="match status" value="12"/>
</dbReference>
<dbReference type="FunFam" id="3.10.250.10:FF:000001">
    <property type="entry name" value="Lysyl oxidase 4 isoform X1"/>
    <property type="match status" value="1"/>
</dbReference>
<evidence type="ECO:0000256" key="1">
    <source>
        <dbReference type="ARBA" id="ARBA00004401"/>
    </source>
</evidence>
<feature type="domain" description="SRCR" evidence="18">
    <location>
        <begin position="170"/>
        <end position="273"/>
    </location>
</feature>
<evidence type="ECO:0000256" key="13">
    <source>
        <dbReference type="PROSITE-ProRule" id="PRU00124"/>
    </source>
</evidence>
<dbReference type="Gene3D" id="2.40.10.10">
    <property type="entry name" value="Trypsin-like serine proteases"/>
    <property type="match status" value="1"/>
</dbReference>
<dbReference type="GO" id="GO:0006508">
    <property type="term" value="P:proteolysis"/>
    <property type="evidence" value="ECO:0007669"/>
    <property type="project" value="UniProtKB-KW"/>
</dbReference>
<dbReference type="PROSITE" id="PS50240">
    <property type="entry name" value="TRYPSIN_DOM"/>
    <property type="match status" value="1"/>
</dbReference>
<dbReference type="Gene3D" id="4.10.400.10">
    <property type="entry name" value="Low-density Lipoprotein Receptor"/>
    <property type="match status" value="7"/>
</dbReference>
<keyword evidence="12" id="KW-0325">Glycoprotein</keyword>
<keyword evidence="20" id="KW-1185">Reference proteome</keyword>
<evidence type="ECO:0000256" key="7">
    <source>
        <dbReference type="ARBA" id="ARBA00022801"/>
    </source>
</evidence>
<feature type="disulfide bond" evidence="13">
    <location>
        <begin position="3906"/>
        <end position="3921"/>
    </location>
</feature>
<dbReference type="InterPro" id="IPR036790">
    <property type="entry name" value="Frizzled_dom_sf"/>
</dbReference>
<evidence type="ECO:0000313" key="20">
    <source>
        <dbReference type="Proteomes" id="UP001634394"/>
    </source>
</evidence>
<dbReference type="CDD" id="cd00190">
    <property type="entry name" value="Tryp_SPc"/>
    <property type="match status" value="1"/>
</dbReference>
<dbReference type="InterPro" id="IPR009003">
    <property type="entry name" value="Peptidase_S1_PA"/>
</dbReference>
<dbReference type="InterPro" id="IPR023415">
    <property type="entry name" value="LDLR_class-A_CS"/>
</dbReference>
<dbReference type="Gene3D" id="1.10.2000.10">
    <property type="entry name" value="Frizzled cysteine-rich domain"/>
    <property type="match status" value="1"/>
</dbReference>
<feature type="disulfide bond" evidence="13">
    <location>
        <begin position="3887"/>
        <end position="3899"/>
    </location>
</feature>
<feature type="disulfide bond" evidence="13">
    <location>
        <begin position="1978"/>
        <end position="1993"/>
    </location>
</feature>
<comment type="subcellular location">
    <subcellularLocation>
        <location evidence="1">Cell membrane</location>
        <topology evidence="1">Single-pass type II membrane protein</topology>
    </subcellularLocation>
    <subcellularLocation>
        <location evidence="2">Secreted</location>
    </subcellularLocation>
</comment>
<dbReference type="InterPro" id="IPR020067">
    <property type="entry name" value="Frizzled_dom"/>
</dbReference>
<evidence type="ECO:0008006" key="21">
    <source>
        <dbReference type="Google" id="ProtNLM"/>
    </source>
</evidence>
<evidence type="ECO:0000256" key="9">
    <source>
        <dbReference type="ARBA" id="ARBA00022968"/>
    </source>
</evidence>
<dbReference type="InterPro" id="IPR036772">
    <property type="entry name" value="SRCR-like_dom_sf"/>
</dbReference>
<evidence type="ECO:0000256" key="8">
    <source>
        <dbReference type="ARBA" id="ARBA00022825"/>
    </source>
</evidence>
<feature type="domain" description="MAM" evidence="16">
    <location>
        <begin position="3526"/>
        <end position="3704"/>
    </location>
</feature>
<dbReference type="SUPFAM" id="SSF50494">
    <property type="entry name" value="Trypsin-like serine proteases"/>
    <property type="match status" value="1"/>
</dbReference>
<dbReference type="PROSITE" id="PS00134">
    <property type="entry name" value="TRYPSIN_HIS"/>
    <property type="match status" value="1"/>
</dbReference>
<dbReference type="Pfam" id="PF00629">
    <property type="entry name" value="MAM"/>
    <property type="match status" value="12"/>
</dbReference>
<feature type="domain" description="MAM" evidence="16">
    <location>
        <begin position="1587"/>
        <end position="1742"/>
    </location>
</feature>
<name>A0ABD3Y2F1_SINWO</name>
<evidence type="ECO:0000256" key="10">
    <source>
        <dbReference type="ARBA" id="ARBA00023145"/>
    </source>
</evidence>
<evidence type="ECO:0000259" key="18">
    <source>
        <dbReference type="PROSITE" id="PS50287"/>
    </source>
</evidence>
<keyword evidence="7" id="KW-0378">Hydrolase</keyword>
<feature type="domain" description="MAM" evidence="16">
    <location>
        <begin position="782"/>
        <end position="935"/>
    </location>
</feature>
<dbReference type="PANTHER" id="PTHR23282:SF101">
    <property type="entry name" value="MAM DOMAIN-CONTAINING PROTEIN"/>
    <property type="match status" value="1"/>
</dbReference>
<evidence type="ECO:0000256" key="11">
    <source>
        <dbReference type="ARBA" id="ARBA00023157"/>
    </source>
</evidence>
<dbReference type="GO" id="GO:0005576">
    <property type="term" value="C:extracellular region"/>
    <property type="evidence" value="ECO:0007669"/>
    <property type="project" value="UniProtKB-SubCell"/>
</dbReference>
<dbReference type="InterPro" id="IPR051560">
    <property type="entry name" value="MAM_domain-containing"/>
</dbReference>
<evidence type="ECO:0000256" key="5">
    <source>
        <dbReference type="ARBA" id="ARBA00022729"/>
    </source>
</evidence>
<accession>A0ABD3Y2F1</accession>
<dbReference type="PRINTS" id="PR00258">
    <property type="entry name" value="SPERACTRCPTR"/>
</dbReference>
<dbReference type="GO" id="GO:0005886">
    <property type="term" value="C:plasma membrane"/>
    <property type="evidence" value="ECO:0007669"/>
    <property type="project" value="UniProtKB-SubCell"/>
</dbReference>
<keyword evidence="4" id="KW-0645">Protease</keyword>
<evidence type="ECO:0000259" key="17">
    <source>
        <dbReference type="PROSITE" id="PS50240"/>
    </source>
</evidence>
<feature type="disulfide bond" evidence="13">
    <location>
        <begin position="3894"/>
        <end position="3912"/>
    </location>
</feature>
<feature type="domain" description="MAM" evidence="16">
    <location>
        <begin position="2671"/>
        <end position="2837"/>
    </location>
</feature>
<feature type="domain" description="MAM" evidence="16">
    <location>
        <begin position="1997"/>
        <end position="2152"/>
    </location>
</feature>
<feature type="disulfide bond" evidence="13">
    <location>
        <begin position="1773"/>
        <end position="1788"/>
    </location>
</feature>
<evidence type="ECO:0000256" key="6">
    <source>
        <dbReference type="ARBA" id="ARBA00022737"/>
    </source>
</evidence>
<feature type="domain" description="MAM" evidence="16">
    <location>
        <begin position="1054"/>
        <end position="1231"/>
    </location>
</feature>
<dbReference type="SUPFAM" id="SSF63501">
    <property type="entry name" value="Frizzled cysteine-rich domain"/>
    <property type="match status" value="1"/>
</dbReference>
<keyword evidence="5" id="KW-0732">Signal</keyword>
<dbReference type="InterPro" id="IPR001190">
    <property type="entry name" value="SRCR"/>
</dbReference>
<dbReference type="InterPro" id="IPR000998">
    <property type="entry name" value="MAM_dom"/>
</dbReference>
<evidence type="ECO:0000313" key="19">
    <source>
        <dbReference type="EMBL" id="KAL3891948.1"/>
    </source>
</evidence>
<reference evidence="19 20" key="1">
    <citation type="submission" date="2024-11" db="EMBL/GenBank/DDBJ databases">
        <title>Chromosome-level genome assembly of the freshwater bivalve Anodonta woodiana.</title>
        <authorList>
            <person name="Chen X."/>
        </authorList>
    </citation>
    <scope>NUCLEOTIDE SEQUENCE [LARGE SCALE GENOMIC DNA]</scope>
    <source>
        <strain evidence="19">MN2024</strain>
        <tissue evidence="19">Gills</tissue>
    </source>
</reference>
<feature type="domain" description="SRCR" evidence="18">
    <location>
        <begin position="2460"/>
        <end position="2557"/>
    </location>
</feature>
<dbReference type="PROSITE" id="PS50287">
    <property type="entry name" value="SRCR_2"/>
    <property type="match status" value="4"/>
</dbReference>
<feature type="domain" description="SRCR" evidence="18">
    <location>
        <begin position="303"/>
        <end position="405"/>
    </location>
</feature>
<dbReference type="SMART" id="SM00020">
    <property type="entry name" value="Tryp_SPc"/>
    <property type="match status" value="1"/>
</dbReference>
<feature type="domain" description="MAM" evidence="16">
    <location>
        <begin position="3339"/>
        <end position="3480"/>
    </location>
</feature>
<dbReference type="PROSITE" id="PS50038">
    <property type="entry name" value="FZ"/>
    <property type="match status" value="1"/>
</dbReference>
<feature type="domain" description="MAM" evidence="16">
    <location>
        <begin position="3163"/>
        <end position="3298"/>
    </location>
</feature>
<dbReference type="Pfam" id="PF00057">
    <property type="entry name" value="Ldl_recept_a"/>
    <property type="match status" value="3"/>
</dbReference>
<dbReference type="Pfam" id="PF00089">
    <property type="entry name" value="Trypsin"/>
    <property type="match status" value="1"/>
</dbReference>
<keyword evidence="10" id="KW-0865">Zymogen</keyword>
<dbReference type="InterPro" id="IPR018114">
    <property type="entry name" value="TRYPSIN_HIS"/>
</dbReference>
<feature type="disulfide bond" evidence="14">
    <location>
        <begin position="374"/>
        <end position="384"/>
    </location>
</feature>
<dbReference type="Gene3D" id="2.60.120.200">
    <property type="match status" value="14"/>
</dbReference>
<dbReference type="EMBL" id="JBJQND010000001">
    <property type="protein sequence ID" value="KAL3891948.1"/>
    <property type="molecule type" value="Genomic_DNA"/>
</dbReference>
<dbReference type="InterPro" id="IPR002172">
    <property type="entry name" value="LDrepeatLR_classA_rpt"/>
</dbReference>
<dbReference type="GO" id="GO:0008236">
    <property type="term" value="F:serine-type peptidase activity"/>
    <property type="evidence" value="ECO:0007669"/>
    <property type="project" value="UniProtKB-KW"/>
</dbReference>
<dbReference type="PROSITE" id="PS00420">
    <property type="entry name" value="SRCR_1"/>
    <property type="match status" value="1"/>
</dbReference>
<dbReference type="FunFam" id="3.10.250.10:FF:000006">
    <property type="entry name" value="neurotrypsin isoform X2"/>
    <property type="match status" value="1"/>
</dbReference>
<dbReference type="InterPro" id="IPR036055">
    <property type="entry name" value="LDL_receptor-like_sf"/>
</dbReference>
<dbReference type="SUPFAM" id="SSF57424">
    <property type="entry name" value="LDL receptor-like module"/>
    <property type="match status" value="5"/>
</dbReference>
<dbReference type="SMART" id="SM00202">
    <property type="entry name" value="SR"/>
    <property type="match status" value="4"/>
</dbReference>
<feature type="disulfide bond" evidence="14">
    <location>
        <begin position="3817"/>
        <end position="3827"/>
    </location>
</feature>
<organism evidence="19 20">
    <name type="scientific">Sinanodonta woodiana</name>
    <name type="common">Chinese pond mussel</name>
    <name type="synonym">Anodonta woodiana</name>
    <dbReference type="NCBI Taxonomy" id="1069815"/>
    <lineage>
        <taxon>Eukaryota</taxon>
        <taxon>Metazoa</taxon>
        <taxon>Spiralia</taxon>
        <taxon>Lophotrochozoa</taxon>
        <taxon>Mollusca</taxon>
        <taxon>Bivalvia</taxon>
        <taxon>Autobranchia</taxon>
        <taxon>Heteroconchia</taxon>
        <taxon>Palaeoheterodonta</taxon>
        <taxon>Unionida</taxon>
        <taxon>Unionoidea</taxon>
        <taxon>Unionidae</taxon>
        <taxon>Unioninae</taxon>
        <taxon>Sinanodonta</taxon>
    </lineage>
</organism>
<dbReference type="InterPro" id="IPR013320">
    <property type="entry name" value="ConA-like_dom_sf"/>
</dbReference>
<dbReference type="CDD" id="cd00112">
    <property type="entry name" value="LDLa"/>
    <property type="match status" value="7"/>
</dbReference>
<comment type="caution">
    <text evidence="14">Lacks conserved residue(s) required for the propagation of feature annotation.</text>
</comment>
<protein>
    <recommendedName>
        <fullName evidence="21">MAM and LDL-receptor class A domain-containing protein 2</fullName>
    </recommendedName>
</protein>
<evidence type="ECO:0000256" key="14">
    <source>
        <dbReference type="PROSITE-ProRule" id="PRU00196"/>
    </source>
</evidence>
<feature type="domain" description="MAM" evidence="16">
    <location>
        <begin position="418"/>
        <end position="574"/>
    </location>
</feature>
<dbReference type="PANTHER" id="PTHR23282">
    <property type="entry name" value="APICAL ENDOSOMAL GLYCOPROTEIN PRECURSOR"/>
    <property type="match status" value="1"/>
</dbReference>
<proteinExistence type="predicted"/>
<feature type="disulfide bond" evidence="13">
    <location>
        <begin position="3728"/>
        <end position="3743"/>
    </location>
</feature>
<dbReference type="Proteomes" id="UP001634394">
    <property type="component" value="Unassembled WGS sequence"/>
</dbReference>
<evidence type="ECO:0000256" key="12">
    <source>
        <dbReference type="ARBA" id="ARBA00023180"/>
    </source>
</evidence>
<keyword evidence="6" id="KW-0677">Repeat</keyword>
<feature type="disulfide bond" evidence="14">
    <location>
        <begin position="242"/>
        <end position="252"/>
    </location>
</feature>
<keyword evidence="11 14" id="KW-1015">Disulfide bond</keyword>
<dbReference type="PROSITE" id="PS50068">
    <property type="entry name" value="LDLRA_2"/>
    <property type="match status" value="10"/>
</dbReference>
<dbReference type="SUPFAM" id="SSF56487">
    <property type="entry name" value="SRCR-like"/>
    <property type="match status" value="4"/>
</dbReference>
<feature type="domain" description="MAM" evidence="16">
    <location>
        <begin position="579"/>
        <end position="745"/>
    </location>
</feature>